<name>A0A7X6CZE8_9ACTN</name>
<organism evidence="7 8">
    <name type="scientific">Streptomyces lonarensis</name>
    <dbReference type="NCBI Taxonomy" id="700599"/>
    <lineage>
        <taxon>Bacteria</taxon>
        <taxon>Bacillati</taxon>
        <taxon>Actinomycetota</taxon>
        <taxon>Actinomycetes</taxon>
        <taxon>Kitasatosporales</taxon>
        <taxon>Streptomycetaceae</taxon>
        <taxon>Streptomyces</taxon>
    </lineage>
</organism>
<dbReference type="InterPro" id="IPR009057">
    <property type="entry name" value="Homeodomain-like_sf"/>
</dbReference>
<dbReference type="PANTHER" id="PTHR30055">
    <property type="entry name" value="HTH-TYPE TRANSCRIPTIONAL REGULATOR RUTR"/>
    <property type="match status" value="1"/>
</dbReference>
<dbReference type="PRINTS" id="PR00455">
    <property type="entry name" value="HTHTETR"/>
</dbReference>
<evidence type="ECO:0000313" key="7">
    <source>
        <dbReference type="EMBL" id="NJQ05228.1"/>
    </source>
</evidence>
<evidence type="ECO:0000256" key="5">
    <source>
        <dbReference type="SAM" id="MobiDB-lite"/>
    </source>
</evidence>
<dbReference type="EMBL" id="JAAVJD010000029">
    <property type="protein sequence ID" value="NJQ05228.1"/>
    <property type="molecule type" value="Genomic_DNA"/>
</dbReference>
<dbReference type="AlphaFoldDB" id="A0A7X6CZE8"/>
<evidence type="ECO:0000256" key="3">
    <source>
        <dbReference type="ARBA" id="ARBA00023163"/>
    </source>
</evidence>
<dbReference type="Pfam" id="PF00440">
    <property type="entry name" value="TetR_N"/>
    <property type="match status" value="1"/>
</dbReference>
<feature type="region of interest" description="Disordered" evidence="5">
    <location>
        <begin position="1"/>
        <end position="29"/>
    </location>
</feature>
<dbReference type="SUPFAM" id="SSF48498">
    <property type="entry name" value="Tetracyclin repressor-like, C-terminal domain"/>
    <property type="match status" value="1"/>
</dbReference>
<accession>A0A7X6CZE8</accession>
<dbReference type="InterPro" id="IPR011075">
    <property type="entry name" value="TetR_C"/>
</dbReference>
<evidence type="ECO:0000256" key="4">
    <source>
        <dbReference type="PROSITE-ProRule" id="PRU00335"/>
    </source>
</evidence>
<evidence type="ECO:0000256" key="1">
    <source>
        <dbReference type="ARBA" id="ARBA00023015"/>
    </source>
</evidence>
<keyword evidence="3" id="KW-0804">Transcription</keyword>
<sequence length="215" mass="23010">MSQRPGPEQPEDGGTAAGRRQPDPTRRNARSRAAILMASLQLVGEVGYARLTIEAIAARAGVGKQTIYRWWPSKAAVLLDAFTEGGGEGGPEAAVPDTGDLAADLRAVLRATADEFSDPAFEAPYRALAVAGAQDAELAREFDARLTDVGTELYVARLRSARDAGQIRGDVDLRLAADMLTGPFFQRWLARRGPLDHAFTDALVDAVLAGLRPRD</sequence>
<dbReference type="Gene3D" id="1.10.357.10">
    <property type="entry name" value="Tetracycline Repressor, domain 2"/>
    <property type="match status" value="1"/>
</dbReference>
<dbReference type="GO" id="GO:0000976">
    <property type="term" value="F:transcription cis-regulatory region binding"/>
    <property type="evidence" value="ECO:0007669"/>
    <property type="project" value="TreeGrafter"/>
</dbReference>
<evidence type="ECO:0000313" key="8">
    <source>
        <dbReference type="Proteomes" id="UP000578686"/>
    </source>
</evidence>
<dbReference type="PROSITE" id="PS50977">
    <property type="entry name" value="HTH_TETR_2"/>
    <property type="match status" value="1"/>
</dbReference>
<feature type="DNA-binding region" description="H-T-H motif" evidence="4">
    <location>
        <begin position="52"/>
        <end position="71"/>
    </location>
</feature>
<dbReference type="Pfam" id="PF16859">
    <property type="entry name" value="TetR_C_11"/>
    <property type="match status" value="1"/>
</dbReference>
<keyword evidence="2 4" id="KW-0238">DNA-binding</keyword>
<dbReference type="RefSeq" id="WP_167968511.1">
    <property type="nucleotide sequence ID" value="NZ_BHZG01000068.1"/>
</dbReference>
<dbReference type="InterPro" id="IPR036271">
    <property type="entry name" value="Tet_transcr_reg_TetR-rel_C_sf"/>
</dbReference>
<evidence type="ECO:0000256" key="2">
    <source>
        <dbReference type="ARBA" id="ARBA00023125"/>
    </source>
</evidence>
<proteinExistence type="predicted"/>
<feature type="domain" description="HTH tetR-type" evidence="6">
    <location>
        <begin position="29"/>
        <end position="89"/>
    </location>
</feature>
<dbReference type="Gene3D" id="1.10.10.60">
    <property type="entry name" value="Homeodomain-like"/>
    <property type="match status" value="1"/>
</dbReference>
<dbReference type="SUPFAM" id="SSF46689">
    <property type="entry name" value="Homeodomain-like"/>
    <property type="match status" value="1"/>
</dbReference>
<keyword evidence="8" id="KW-1185">Reference proteome</keyword>
<evidence type="ECO:0000259" key="6">
    <source>
        <dbReference type="PROSITE" id="PS50977"/>
    </source>
</evidence>
<keyword evidence="1" id="KW-0805">Transcription regulation</keyword>
<dbReference type="InterPro" id="IPR050109">
    <property type="entry name" value="HTH-type_TetR-like_transc_reg"/>
</dbReference>
<protein>
    <submittedName>
        <fullName evidence="7">TetR/AcrR family transcriptional regulator</fullName>
    </submittedName>
</protein>
<comment type="caution">
    <text evidence="7">The sequence shown here is derived from an EMBL/GenBank/DDBJ whole genome shotgun (WGS) entry which is preliminary data.</text>
</comment>
<dbReference type="GO" id="GO:0003700">
    <property type="term" value="F:DNA-binding transcription factor activity"/>
    <property type="evidence" value="ECO:0007669"/>
    <property type="project" value="TreeGrafter"/>
</dbReference>
<reference evidence="7 8" key="1">
    <citation type="submission" date="2020-03" db="EMBL/GenBank/DDBJ databases">
        <title>Draft genome of Streptomyces sp. ventii, isolated from the Axial Seamount in the Pacific Ocean, and resequencing of the two type strains Streptomyces lonarensis strain NCL 716 and Streptomyces bohaiensis strain 11A07.</title>
        <authorList>
            <person name="Loughran R.M."/>
            <person name="Pfannmuller K.M."/>
            <person name="Wasson B.J."/>
            <person name="Deadmond M.C."/>
            <person name="Paddock B.E."/>
            <person name="Koyack M.J."/>
            <person name="Gallegos D.A."/>
            <person name="Mitchell E.A."/>
            <person name="Ushijima B."/>
            <person name="Saw J.H."/>
            <person name="Mcphail K.L."/>
            <person name="Videau P."/>
        </authorList>
    </citation>
    <scope>NUCLEOTIDE SEQUENCE [LARGE SCALE GENOMIC DNA]</scope>
    <source>
        <strain evidence="7 8">NCL716</strain>
    </source>
</reference>
<dbReference type="InterPro" id="IPR001647">
    <property type="entry name" value="HTH_TetR"/>
</dbReference>
<dbReference type="Proteomes" id="UP000578686">
    <property type="component" value="Unassembled WGS sequence"/>
</dbReference>
<gene>
    <name evidence="7" type="ORF">HCN56_06475</name>
</gene>
<dbReference type="PANTHER" id="PTHR30055:SF148">
    <property type="entry name" value="TETR-FAMILY TRANSCRIPTIONAL REGULATOR"/>
    <property type="match status" value="1"/>
</dbReference>